<feature type="region of interest" description="Disordered" evidence="1">
    <location>
        <begin position="205"/>
        <end position="240"/>
    </location>
</feature>
<feature type="region of interest" description="Disordered" evidence="1">
    <location>
        <begin position="57"/>
        <end position="87"/>
    </location>
</feature>
<proteinExistence type="predicted"/>
<dbReference type="AlphaFoldDB" id="A0A183TIR0"/>
<keyword evidence="3" id="KW-1185">Reference proteome</keyword>
<gene>
    <name evidence="2" type="ORF">SSLN_LOCUS16358</name>
</gene>
<feature type="compositionally biased region" description="Basic residues" evidence="1">
    <location>
        <begin position="230"/>
        <end position="240"/>
    </location>
</feature>
<dbReference type="OrthoDB" id="6258671at2759"/>
<evidence type="ECO:0000313" key="2">
    <source>
        <dbReference type="EMBL" id="VDM02744.1"/>
    </source>
</evidence>
<reference evidence="2 3" key="2">
    <citation type="submission" date="2018-11" db="EMBL/GenBank/DDBJ databases">
        <authorList>
            <consortium name="Pathogen Informatics"/>
        </authorList>
    </citation>
    <scope>NUCLEOTIDE SEQUENCE [LARGE SCALE GENOMIC DNA]</scope>
    <source>
        <strain evidence="2 3">NST_G2</strain>
    </source>
</reference>
<organism evidence="4">
    <name type="scientific">Schistocephalus solidus</name>
    <name type="common">Tapeworm</name>
    <dbReference type="NCBI Taxonomy" id="70667"/>
    <lineage>
        <taxon>Eukaryota</taxon>
        <taxon>Metazoa</taxon>
        <taxon>Spiralia</taxon>
        <taxon>Lophotrochozoa</taxon>
        <taxon>Platyhelminthes</taxon>
        <taxon>Cestoda</taxon>
        <taxon>Eucestoda</taxon>
        <taxon>Diphyllobothriidea</taxon>
        <taxon>Diphyllobothriidae</taxon>
        <taxon>Schistocephalus</taxon>
    </lineage>
</organism>
<evidence type="ECO:0000313" key="4">
    <source>
        <dbReference type="WBParaSite" id="SSLN_0001697901-mRNA-1"/>
    </source>
</evidence>
<accession>A0A183TIR0</accession>
<protein>
    <submittedName>
        <fullName evidence="4">Mitotic interactor and substrate of PLK1</fullName>
    </submittedName>
</protein>
<dbReference type="Proteomes" id="UP000275846">
    <property type="component" value="Unassembled WGS sequence"/>
</dbReference>
<name>A0A183TIR0_SCHSO</name>
<evidence type="ECO:0000313" key="3">
    <source>
        <dbReference type="Proteomes" id="UP000275846"/>
    </source>
</evidence>
<dbReference type="EMBL" id="UYSU01040986">
    <property type="protein sequence ID" value="VDM02744.1"/>
    <property type="molecule type" value="Genomic_DNA"/>
</dbReference>
<feature type="compositionally biased region" description="Acidic residues" evidence="1">
    <location>
        <begin position="208"/>
        <end position="225"/>
    </location>
</feature>
<sequence>MTSYTGEDAVSLQKIDCSCADDPCSQNTAEGLIDQRGLTLLEQAPLSKFYNMTEEVEKYTELGEDPNPSDSSRSHKSSFVPAGGHLEEGQVFRPLSQSSMEASIRYYVSQQRKQPEGFLSDKRNSATPLDIEKTRKGSMFALGAPPAVFQPRRRFSGSVGIAADSLLSCYDDPNSRSMFRDVRIDGRNRKYGGQEQTWEKIKDKLEEETGQEVLEDEEQEEEEERDGLRRVHSAIKRGDE</sequence>
<dbReference type="WBParaSite" id="SSLN_0001697901-mRNA-1">
    <property type="protein sequence ID" value="SSLN_0001697901-mRNA-1"/>
    <property type="gene ID" value="SSLN_0001697901"/>
</dbReference>
<evidence type="ECO:0000256" key="1">
    <source>
        <dbReference type="SAM" id="MobiDB-lite"/>
    </source>
</evidence>
<reference evidence="4" key="1">
    <citation type="submission" date="2016-06" db="UniProtKB">
        <authorList>
            <consortium name="WormBaseParasite"/>
        </authorList>
    </citation>
    <scope>IDENTIFICATION</scope>
</reference>